<dbReference type="CDD" id="cd11386">
    <property type="entry name" value="MCP_signal"/>
    <property type="match status" value="1"/>
</dbReference>
<keyword evidence="5" id="KW-0812">Transmembrane</keyword>
<dbReference type="CDD" id="cd06225">
    <property type="entry name" value="HAMP"/>
    <property type="match status" value="1"/>
</dbReference>
<keyword evidence="5" id="KW-1133">Transmembrane helix</keyword>
<evidence type="ECO:0000259" key="6">
    <source>
        <dbReference type="PROSITE" id="PS50111"/>
    </source>
</evidence>
<dbReference type="InterPro" id="IPR051310">
    <property type="entry name" value="MCP_chemotaxis"/>
</dbReference>
<dbReference type="PANTHER" id="PTHR43531:SF14">
    <property type="entry name" value="METHYL-ACCEPTING CHEMOTAXIS PROTEIN I-RELATED"/>
    <property type="match status" value="1"/>
</dbReference>
<dbReference type="SMART" id="SM00283">
    <property type="entry name" value="MA"/>
    <property type="match status" value="1"/>
</dbReference>
<dbReference type="Proteomes" id="UP000267464">
    <property type="component" value="Unassembled WGS sequence"/>
</dbReference>
<dbReference type="GO" id="GO:0006935">
    <property type="term" value="P:chemotaxis"/>
    <property type="evidence" value="ECO:0007669"/>
    <property type="project" value="InterPro"/>
</dbReference>
<dbReference type="SUPFAM" id="SSF58104">
    <property type="entry name" value="Methyl-accepting chemotaxis protein (MCP) signaling domain"/>
    <property type="match status" value="1"/>
</dbReference>
<dbReference type="Pfam" id="PF00015">
    <property type="entry name" value="MCPsignal"/>
    <property type="match status" value="1"/>
</dbReference>
<dbReference type="EMBL" id="QUSW01000008">
    <property type="protein sequence ID" value="RQP22252.1"/>
    <property type="molecule type" value="Genomic_DNA"/>
</dbReference>
<dbReference type="PROSITE" id="PS50885">
    <property type="entry name" value="HAMP"/>
    <property type="match status" value="1"/>
</dbReference>
<comment type="similarity">
    <text evidence="3">Belongs to the methyl-accepting chemotaxis (MCP) protein family.</text>
</comment>
<comment type="caution">
    <text evidence="8">The sequence shown here is derived from an EMBL/GenBank/DDBJ whole genome shotgun (WGS) entry which is preliminary data.</text>
</comment>
<gene>
    <name evidence="8" type="ORF">DZC73_25010</name>
</gene>
<dbReference type="Gene3D" id="1.10.287.950">
    <property type="entry name" value="Methyl-accepting chemotaxis protein"/>
    <property type="match status" value="1"/>
</dbReference>
<feature type="domain" description="Methyl-accepting transducer" evidence="6">
    <location>
        <begin position="126"/>
        <end position="355"/>
    </location>
</feature>
<evidence type="ECO:0000256" key="5">
    <source>
        <dbReference type="SAM" id="Phobius"/>
    </source>
</evidence>
<feature type="domain" description="HAMP" evidence="7">
    <location>
        <begin position="69"/>
        <end position="121"/>
    </location>
</feature>
<name>A0A3N7ITT3_9BURK</name>
<dbReference type="PRINTS" id="PR00260">
    <property type="entry name" value="CHEMTRNSDUCR"/>
</dbReference>
<dbReference type="SMART" id="SM00304">
    <property type="entry name" value="HAMP"/>
    <property type="match status" value="1"/>
</dbReference>
<evidence type="ECO:0000256" key="3">
    <source>
        <dbReference type="ARBA" id="ARBA00029447"/>
    </source>
</evidence>
<organism evidence="8 9">
    <name type="scientific">Piscinibacter terrae</name>
    <dbReference type="NCBI Taxonomy" id="2496871"/>
    <lineage>
        <taxon>Bacteria</taxon>
        <taxon>Pseudomonadati</taxon>
        <taxon>Pseudomonadota</taxon>
        <taxon>Betaproteobacteria</taxon>
        <taxon>Burkholderiales</taxon>
        <taxon>Sphaerotilaceae</taxon>
        <taxon>Piscinibacter</taxon>
    </lineage>
</organism>
<keyword evidence="2" id="KW-0488">Methylation</keyword>
<dbReference type="InterPro" id="IPR004090">
    <property type="entry name" value="Chemotax_Me-accpt_rcpt"/>
</dbReference>
<evidence type="ECO:0000256" key="1">
    <source>
        <dbReference type="ARBA" id="ARBA00004370"/>
    </source>
</evidence>
<protein>
    <submittedName>
        <fullName evidence="8">HAMP domain-containing protein</fullName>
    </submittedName>
</protein>
<dbReference type="InterPro" id="IPR004089">
    <property type="entry name" value="MCPsignal_dom"/>
</dbReference>
<evidence type="ECO:0000256" key="2">
    <source>
        <dbReference type="ARBA" id="ARBA00022481"/>
    </source>
</evidence>
<dbReference type="GO" id="GO:0007165">
    <property type="term" value="P:signal transduction"/>
    <property type="evidence" value="ECO:0007669"/>
    <property type="project" value="UniProtKB-KW"/>
</dbReference>
<dbReference type="GO" id="GO:0005886">
    <property type="term" value="C:plasma membrane"/>
    <property type="evidence" value="ECO:0007669"/>
    <property type="project" value="TreeGrafter"/>
</dbReference>
<evidence type="ECO:0000256" key="4">
    <source>
        <dbReference type="PROSITE-ProRule" id="PRU00284"/>
    </source>
</evidence>
<dbReference type="OrthoDB" id="8791258at2"/>
<comment type="subcellular location">
    <subcellularLocation>
        <location evidence="1">Membrane</location>
    </subcellularLocation>
</comment>
<reference evidence="8 9" key="2">
    <citation type="submission" date="2018-12" db="EMBL/GenBank/DDBJ databases">
        <title>Rhizobacter gummiphilus sp. nov., a rubber-degrading bacterium isolated from the soil of a botanical garden in Japan.</title>
        <authorList>
            <person name="Shunsuke S.S."/>
        </authorList>
    </citation>
    <scope>NUCLEOTIDE SEQUENCE [LARGE SCALE GENOMIC DNA]</scope>
    <source>
        <strain evidence="8 9">S-16</strain>
    </source>
</reference>
<dbReference type="GO" id="GO:0004888">
    <property type="term" value="F:transmembrane signaling receptor activity"/>
    <property type="evidence" value="ECO:0007669"/>
    <property type="project" value="InterPro"/>
</dbReference>
<keyword evidence="4" id="KW-0807">Transducer</keyword>
<evidence type="ECO:0000259" key="7">
    <source>
        <dbReference type="PROSITE" id="PS50885"/>
    </source>
</evidence>
<keyword evidence="5" id="KW-0472">Membrane</keyword>
<dbReference type="AlphaFoldDB" id="A0A3N7ITT3"/>
<accession>A0A3N7ITT3</accession>
<evidence type="ECO:0000313" key="9">
    <source>
        <dbReference type="Proteomes" id="UP000267464"/>
    </source>
</evidence>
<dbReference type="PANTHER" id="PTHR43531">
    <property type="entry name" value="PROTEIN ICFG"/>
    <property type="match status" value="1"/>
</dbReference>
<sequence length="370" mass="38202">MIGVGLVLLCTFGAVILAVSGLSDLSGSASRQASAAAIDSQVSSLKWMLYGLAGLAFVIGLASVAIVGRAIDRPLAEAVLIAETVASGDLSQEFHTERGGEFGRLLEALGDMEDTLTDLVTRIKDSTDAIADASGQIDGGNAAISKATADQAEALRNTAARMKELTQVVRGSAERARSASDLAQSASGVAERGGEVVSRVVSTMDSISVSSKRIVDIIEVIEGIAFQTNILALNAAVEAARAGEQGRGFAVVAGEVQGLAKKSATAAKEIKTLIMDAVQHVHDGSELVRQAGGTMKEIVDEVRSVNDILGEISSTLVHQSQSILEVSTAVERMDRVTQDNAALVQRAAAASSGMATQAQGLQQLVGSFKV</sequence>
<reference evidence="8 9" key="1">
    <citation type="submission" date="2018-08" db="EMBL/GenBank/DDBJ databases">
        <authorList>
            <person name="Khan S.A."/>
            <person name="Jeon C.O."/>
            <person name="Chun B.H."/>
            <person name="Jeong S.E."/>
        </authorList>
    </citation>
    <scope>NUCLEOTIDE SEQUENCE [LARGE SCALE GENOMIC DNA]</scope>
    <source>
        <strain evidence="8 9">S-16</strain>
    </source>
</reference>
<dbReference type="FunFam" id="1.10.287.950:FF:000001">
    <property type="entry name" value="Methyl-accepting chemotaxis sensory transducer"/>
    <property type="match status" value="1"/>
</dbReference>
<dbReference type="PROSITE" id="PS50111">
    <property type="entry name" value="CHEMOTAXIS_TRANSDUC_2"/>
    <property type="match status" value="1"/>
</dbReference>
<proteinExistence type="inferred from homology"/>
<evidence type="ECO:0000313" key="8">
    <source>
        <dbReference type="EMBL" id="RQP22252.1"/>
    </source>
</evidence>
<keyword evidence="9" id="KW-1185">Reference proteome</keyword>
<dbReference type="InterPro" id="IPR003660">
    <property type="entry name" value="HAMP_dom"/>
</dbReference>
<feature type="transmembrane region" description="Helical" evidence="5">
    <location>
        <begin position="47"/>
        <end position="67"/>
    </location>
</feature>